<feature type="compositionally biased region" description="Basic and acidic residues" evidence="1">
    <location>
        <begin position="180"/>
        <end position="189"/>
    </location>
</feature>
<organism evidence="2 3">
    <name type="scientific">Heterorhabditis bacteriophora</name>
    <name type="common">Entomopathogenic nematode worm</name>
    <dbReference type="NCBI Taxonomy" id="37862"/>
    <lineage>
        <taxon>Eukaryota</taxon>
        <taxon>Metazoa</taxon>
        <taxon>Ecdysozoa</taxon>
        <taxon>Nematoda</taxon>
        <taxon>Chromadorea</taxon>
        <taxon>Rhabditida</taxon>
        <taxon>Rhabditina</taxon>
        <taxon>Rhabditomorpha</taxon>
        <taxon>Strongyloidea</taxon>
        <taxon>Heterorhabditidae</taxon>
        <taxon>Heterorhabditis</taxon>
    </lineage>
</organism>
<evidence type="ECO:0000256" key="1">
    <source>
        <dbReference type="SAM" id="MobiDB-lite"/>
    </source>
</evidence>
<keyword evidence="2" id="KW-1185">Reference proteome</keyword>
<dbReference type="PANTHER" id="PTHR11731:SF193">
    <property type="entry name" value="DIPEPTIDYL PEPTIDASE 9"/>
    <property type="match status" value="1"/>
</dbReference>
<dbReference type="InterPro" id="IPR029058">
    <property type="entry name" value="AB_hydrolase_fold"/>
</dbReference>
<dbReference type="Proteomes" id="UP000095283">
    <property type="component" value="Unplaced"/>
</dbReference>
<dbReference type="InterPro" id="IPR050278">
    <property type="entry name" value="Serine_Prot_S9B/DPPIV"/>
</dbReference>
<name>A0A1I7WS52_HETBA</name>
<sequence>MSSEKHEPKRLYTNEVSSIFDLKSELIKKKSEVIKSSLGSEYRAGKKGVLAVKKEEKVVMKNEALERKRRINEHEIALRQEEEDRLLKVAKKMQVKQRVYGVSHMKFSTNEEKRQEEMQSLIDMSKKTEQNRAKQRSINEMREQAKKDKMARLRQRLGLPEPKETPRITEPTYLDIPLPEEDKPKKMPPLERSPTPNLPWNQLVAHARQLRAEMRSSLALPFSRMSLVKTRNGCRLYALGTPASSSNQTLLAAEISTDLTSPILLQPLFNPDQFKTATPSHEFSLMCERQRSSVVSGVTDYAIDTKTNTLLLTTGEQVFRFSDGNVRPVAGINSFSTSGGSSFVFDTQFCPSEPKLVSYVLNKQVVDSGLKIPLTKRFPWIEYIARAGFLNDGKTIWVQAMERLQCRSSLILIPESDFEGFEVTGPIREATIIRDDFADPQGQCAWINAHNIIVPLDVAGSDVVQFIYASECVASYSSKEPYSRMLTEQGLSYRGERAHHRLSLLPDVGFASWMTSLSQPPHCRFYGLIFDSACLLPDARLLAQQVFIILLSGRSHSALVLRPSNYESGKCYPVLHYVYGGPGIQIVRNDYCADLNIYQLQQK</sequence>
<feature type="region of interest" description="Disordered" evidence="1">
    <location>
        <begin position="174"/>
        <end position="198"/>
    </location>
</feature>
<dbReference type="SUPFAM" id="SSF53474">
    <property type="entry name" value="alpha/beta-Hydrolases"/>
    <property type="match status" value="1"/>
</dbReference>
<dbReference type="PANTHER" id="PTHR11731">
    <property type="entry name" value="PROTEASE FAMILY S9B,C DIPEPTIDYL-PEPTIDASE IV-RELATED"/>
    <property type="match status" value="1"/>
</dbReference>
<dbReference type="GO" id="GO:0006508">
    <property type="term" value="P:proteolysis"/>
    <property type="evidence" value="ECO:0007669"/>
    <property type="project" value="TreeGrafter"/>
</dbReference>
<dbReference type="Pfam" id="PF13300">
    <property type="entry name" value="DUF4078"/>
    <property type="match status" value="1"/>
</dbReference>
<protein>
    <submittedName>
        <fullName evidence="3">CNH domain-containing protein</fullName>
    </submittedName>
</protein>
<dbReference type="GO" id="GO:0008239">
    <property type="term" value="F:dipeptidyl-peptidase activity"/>
    <property type="evidence" value="ECO:0007669"/>
    <property type="project" value="TreeGrafter"/>
</dbReference>
<reference evidence="3" key="1">
    <citation type="submission" date="2016-11" db="UniProtKB">
        <authorList>
            <consortium name="WormBaseParasite"/>
        </authorList>
    </citation>
    <scope>IDENTIFICATION</scope>
</reference>
<dbReference type="WBParaSite" id="Hba_07975">
    <property type="protein sequence ID" value="Hba_07975"/>
    <property type="gene ID" value="Hba_07975"/>
</dbReference>
<proteinExistence type="predicted"/>
<feature type="region of interest" description="Disordered" evidence="1">
    <location>
        <begin position="126"/>
        <end position="150"/>
    </location>
</feature>
<evidence type="ECO:0000313" key="3">
    <source>
        <dbReference type="WBParaSite" id="Hba_07975"/>
    </source>
</evidence>
<dbReference type="AlphaFoldDB" id="A0A1I7WS52"/>
<dbReference type="Gene3D" id="2.140.10.30">
    <property type="entry name" value="Dipeptidylpeptidase IV, N-terminal domain"/>
    <property type="match status" value="1"/>
</dbReference>
<accession>A0A1I7WS52</accession>
<evidence type="ECO:0000313" key="2">
    <source>
        <dbReference type="Proteomes" id="UP000095283"/>
    </source>
</evidence>